<dbReference type="GO" id="GO:0005886">
    <property type="term" value="C:plasma membrane"/>
    <property type="evidence" value="ECO:0007669"/>
    <property type="project" value="UniProtKB-SubCell"/>
</dbReference>
<evidence type="ECO:0000256" key="2">
    <source>
        <dbReference type="ARBA" id="ARBA00022475"/>
    </source>
</evidence>
<dbReference type="AlphaFoldDB" id="A0A0D5CIY7"/>
<feature type="transmembrane region" description="Helical" evidence="6">
    <location>
        <begin position="73"/>
        <end position="92"/>
    </location>
</feature>
<feature type="transmembrane region" description="Helical" evidence="6">
    <location>
        <begin position="145"/>
        <end position="164"/>
    </location>
</feature>
<keyword evidence="3 6" id="KW-0812">Transmembrane</keyword>
<evidence type="ECO:0000313" key="10">
    <source>
        <dbReference type="Proteomes" id="UP000266634"/>
    </source>
</evidence>
<evidence type="ECO:0000313" key="8">
    <source>
        <dbReference type="EMBL" id="RIJ20094.1"/>
    </source>
</evidence>
<sequence>MRMDRARLEVARAWHASVSPDRLLLAAKTTLAVGIAWAVAPFVPGVANEYPYYAPLGALVSMYPTLMGSARTGLQTLLGLAAGIVLATAVILTTGPSWWSIPVIVGIGVILSGSGWFGAGREYVPMAALFVLIIGGQEADTYSLGYLVQMAVGVVTGLLINVLVAPQLSSGAAGARISAFQREVADRLRDVGDAVEADSPPAHADWIRASEDLAGTARAVRAELREADESRKGNPRALVNKRDIRIDHARLEAMDQIVFHVRDISAALADTIWQERGALGLDREITGPIRDACHAVAGVLDLEDPDSPERHRAMGEAARQVRLLVEAVDRRAQELGQAMGPGVLTAMHLKRVLRHLEPVDAAESPAP</sequence>
<evidence type="ECO:0000256" key="4">
    <source>
        <dbReference type="ARBA" id="ARBA00022989"/>
    </source>
</evidence>
<comment type="subcellular location">
    <subcellularLocation>
        <location evidence="1">Cell membrane</location>
        <topology evidence="1">Multi-pass membrane protein</topology>
    </subcellularLocation>
</comment>
<proteinExistence type="predicted"/>
<dbReference type="Proteomes" id="UP000266634">
    <property type="component" value="Unassembled WGS sequence"/>
</dbReference>
<dbReference type="OrthoDB" id="3579456at2"/>
<organism evidence="7 9">
    <name type="scientific">Clavibacter michiganensis subsp. insidiosus</name>
    <dbReference type="NCBI Taxonomy" id="33014"/>
    <lineage>
        <taxon>Bacteria</taxon>
        <taxon>Bacillati</taxon>
        <taxon>Actinomycetota</taxon>
        <taxon>Actinomycetes</taxon>
        <taxon>Micrococcales</taxon>
        <taxon>Microbacteriaceae</taxon>
        <taxon>Clavibacter</taxon>
    </lineage>
</organism>
<dbReference type="Pfam" id="PF06081">
    <property type="entry name" value="ArAE_1"/>
    <property type="match status" value="1"/>
</dbReference>
<keyword evidence="5 6" id="KW-0472">Membrane</keyword>
<keyword evidence="4 6" id="KW-1133">Transmembrane helix</keyword>
<dbReference type="EMBL" id="QWEA01000599">
    <property type="protein sequence ID" value="RIJ20094.1"/>
    <property type="molecule type" value="Genomic_DNA"/>
</dbReference>
<reference evidence="8 10" key="2">
    <citation type="submission" date="2018-08" db="EMBL/GenBank/DDBJ databases">
        <title>Genome Sequence of Clavibacter michiganensis Subspecies type strains, and the Atypical Peach-Colored Strains Isolated from Tomato.</title>
        <authorList>
            <person name="Osdaghi E."/>
            <person name="Portier P."/>
            <person name="Briand M."/>
            <person name="Jacques M.-A."/>
        </authorList>
    </citation>
    <scope>NUCLEOTIDE SEQUENCE [LARGE SCALE GENOMIC DNA]</scope>
    <source>
        <strain evidence="8 10">CFBP 6488</strain>
    </source>
</reference>
<evidence type="ECO:0000313" key="7">
    <source>
        <dbReference type="EMBL" id="AJW79606.1"/>
    </source>
</evidence>
<keyword evidence="2" id="KW-1003">Cell membrane</keyword>
<evidence type="ECO:0000256" key="1">
    <source>
        <dbReference type="ARBA" id="ARBA00004651"/>
    </source>
</evidence>
<accession>A0A0D5CIY7</accession>
<gene>
    <name evidence="8" type="ORF">DZF93_12745</name>
    <name evidence="7" type="ORF">VO01_11090</name>
</gene>
<dbReference type="EMBL" id="CP011043">
    <property type="protein sequence ID" value="AJW79606.1"/>
    <property type="molecule type" value="Genomic_DNA"/>
</dbReference>
<evidence type="ECO:0000256" key="3">
    <source>
        <dbReference type="ARBA" id="ARBA00022692"/>
    </source>
</evidence>
<dbReference type="PATRIC" id="fig|33014.5.peg.2294"/>
<dbReference type="Proteomes" id="UP000032604">
    <property type="component" value="Chromosome"/>
</dbReference>
<dbReference type="RefSeq" id="WP_045528978.1">
    <property type="nucleotide sequence ID" value="NZ_CP011043.1"/>
</dbReference>
<evidence type="ECO:0000256" key="5">
    <source>
        <dbReference type="ARBA" id="ARBA00023136"/>
    </source>
</evidence>
<dbReference type="InterPro" id="IPR010343">
    <property type="entry name" value="ArAE_1"/>
</dbReference>
<reference evidence="7 9" key="1">
    <citation type="journal article" date="2015" name="Genome Announc.">
        <title>Complete Genome Sequence of Clavibacter michiganensis subsp. insidiosus R1-1 Using PacBio Single-Molecule Real-Time Technology.</title>
        <authorList>
            <person name="Lu Y."/>
            <person name="Samac D.A."/>
            <person name="Glazebrook J."/>
            <person name="Ishimaru C.A."/>
        </authorList>
    </citation>
    <scope>NUCLEOTIDE SEQUENCE [LARGE SCALE GENOMIC DNA]</scope>
    <source>
        <strain evidence="7 9">R1-1</strain>
    </source>
</reference>
<evidence type="ECO:0000256" key="6">
    <source>
        <dbReference type="SAM" id="Phobius"/>
    </source>
</evidence>
<dbReference type="KEGG" id="cmh:VO01_11090"/>
<feature type="transmembrane region" description="Helical" evidence="6">
    <location>
        <begin position="98"/>
        <end position="116"/>
    </location>
</feature>
<evidence type="ECO:0000313" key="9">
    <source>
        <dbReference type="Proteomes" id="UP000032604"/>
    </source>
</evidence>
<dbReference type="HOGENOM" id="CLU_037626_3_0_11"/>
<name>A0A0D5CIY7_9MICO</name>
<protein>
    <submittedName>
        <fullName evidence="8">FUSC family protein</fullName>
    </submittedName>
</protein>